<organism evidence="3 4">
    <name type="scientific">Gonapodya prolifera (strain JEL478)</name>
    <name type="common">Monoblepharis prolifera</name>
    <dbReference type="NCBI Taxonomy" id="1344416"/>
    <lineage>
        <taxon>Eukaryota</taxon>
        <taxon>Fungi</taxon>
        <taxon>Fungi incertae sedis</taxon>
        <taxon>Chytridiomycota</taxon>
        <taxon>Chytridiomycota incertae sedis</taxon>
        <taxon>Monoblepharidomycetes</taxon>
        <taxon>Monoblepharidales</taxon>
        <taxon>Gonapodyaceae</taxon>
        <taxon>Gonapodya</taxon>
    </lineage>
</organism>
<dbReference type="PANTHER" id="PTHR37009">
    <property type="entry name" value="EF-HAND DOMAIN-CONTAINING PROTEIN"/>
    <property type="match status" value="1"/>
</dbReference>
<dbReference type="InterPro" id="IPR040810">
    <property type="entry name" value="F_actin_bund_C"/>
</dbReference>
<proteinExistence type="predicted"/>
<dbReference type="Pfam" id="PF18060">
    <property type="entry name" value="F_actin_bund_C"/>
    <property type="match status" value="1"/>
</dbReference>
<dbReference type="Proteomes" id="UP000070544">
    <property type="component" value="Unassembled WGS sequence"/>
</dbReference>
<feature type="compositionally biased region" description="Polar residues" evidence="1">
    <location>
        <begin position="260"/>
        <end position="271"/>
    </location>
</feature>
<feature type="compositionally biased region" description="Basic and acidic residues" evidence="1">
    <location>
        <begin position="215"/>
        <end position="259"/>
    </location>
</feature>
<protein>
    <recommendedName>
        <fullName evidence="2">Calcium-regulated actin-bundling protein C-terminal domain-containing protein</fullName>
    </recommendedName>
</protein>
<accession>A0A139AMV2</accession>
<evidence type="ECO:0000313" key="3">
    <source>
        <dbReference type="EMBL" id="KXS18079.1"/>
    </source>
</evidence>
<dbReference type="PANTHER" id="PTHR37009:SF2">
    <property type="entry name" value="TOLA PROTEIN"/>
    <property type="match status" value="1"/>
</dbReference>
<reference evidence="3 4" key="1">
    <citation type="journal article" date="2015" name="Genome Biol. Evol.">
        <title>Phylogenomic analyses indicate that early fungi evolved digesting cell walls of algal ancestors of land plants.</title>
        <authorList>
            <person name="Chang Y."/>
            <person name="Wang S."/>
            <person name="Sekimoto S."/>
            <person name="Aerts A.L."/>
            <person name="Choi C."/>
            <person name="Clum A."/>
            <person name="LaButti K.M."/>
            <person name="Lindquist E.A."/>
            <person name="Yee Ngan C."/>
            <person name="Ohm R.A."/>
            <person name="Salamov A.A."/>
            <person name="Grigoriev I.V."/>
            <person name="Spatafora J.W."/>
            <person name="Berbee M.L."/>
        </authorList>
    </citation>
    <scope>NUCLEOTIDE SEQUENCE [LARGE SCALE GENOMIC DNA]</scope>
    <source>
        <strain evidence="3 4">JEL478</strain>
    </source>
</reference>
<dbReference type="GO" id="GO:0030046">
    <property type="term" value="P:parallel actin filament bundle assembly"/>
    <property type="evidence" value="ECO:0007669"/>
    <property type="project" value="TreeGrafter"/>
</dbReference>
<dbReference type="GO" id="GO:0051764">
    <property type="term" value="P:actin crosslink formation"/>
    <property type="evidence" value="ECO:0007669"/>
    <property type="project" value="TreeGrafter"/>
</dbReference>
<keyword evidence="4" id="KW-1185">Reference proteome</keyword>
<gene>
    <name evidence="3" type="ORF">M427DRAFT_67912</name>
</gene>
<feature type="domain" description="Calcium-regulated actin-bundling protein C-terminal" evidence="2">
    <location>
        <begin position="149"/>
        <end position="237"/>
    </location>
</feature>
<dbReference type="GO" id="GO:0030863">
    <property type="term" value="C:cortical cytoskeleton"/>
    <property type="evidence" value="ECO:0007669"/>
    <property type="project" value="TreeGrafter"/>
</dbReference>
<evidence type="ECO:0000256" key="1">
    <source>
        <dbReference type="SAM" id="MobiDB-lite"/>
    </source>
</evidence>
<evidence type="ECO:0000259" key="2">
    <source>
        <dbReference type="Pfam" id="PF18060"/>
    </source>
</evidence>
<evidence type="ECO:0000313" key="4">
    <source>
        <dbReference type="Proteomes" id="UP000070544"/>
    </source>
</evidence>
<name>A0A139AMV2_GONPJ</name>
<sequence length="271" mass="31440">MPPADLTVLPPVEAQEIPVDLVEKFKTVSSLPADDQAKKFLRAFVLEFRGRFEEILDMTAQFTSFSENSKNPTQVVDLNEFDAHRFLEKRDESMTVAELRRKVMGEMDLDKNRRLSLIEYLLWKYQKPVALLFAKPPMTVSEDYLAEFEAAMAEYQKVVEQKRARENQMRALEAQAEGGGVKALAAKNQLAQMKSEDQLAQNKREIDAELRRKKAEKAYKEEDPFKKEQERLEAEKRAKEEEEKRKRDEGRKRLAEKAKTWNSPDKVSPAQ</sequence>
<dbReference type="EMBL" id="KQ965743">
    <property type="protein sequence ID" value="KXS18079.1"/>
    <property type="molecule type" value="Genomic_DNA"/>
</dbReference>
<dbReference type="GO" id="GO:0051015">
    <property type="term" value="F:actin filament binding"/>
    <property type="evidence" value="ECO:0007669"/>
    <property type="project" value="TreeGrafter"/>
</dbReference>
<dbReference type="OrthoDB" id="29877at2759"/>
<feature type="region of interest" description="Disordered" evidence="1">
    <location>
        <begin position="215"/>
        <end position="271"/>
    </location>
</feature>
<dbReference type="InterPro" id="IPR053356">
    <property type="entry name" value="Calcium-reg_actin-bundling"/>
</dbReference>
<dbReference type="AlphaFoldDB" id="A0A139AMV2"/>